<feature type="chain" id="PRO_5034009889" description="Cell wall protein" evidence="2">
    <location>
        <begin position="19"/>
        <end position="382"/>
    </location>
</feature>
<feature type="compositionally biased region" description="Low complexity" evidence="1">
    <location>
        <begin position="89"/>
        <end position="99"/>
    </location>
</feature>
<feature type="compositionally biased region" description="Polar residues" evidence="1">
    <location>
        <begin position="352"/>
        <end position="364"/>
    </location>
</feature>
<evidence type="ECO:0000313" key="3">
    <source>
        <dbReference type="EMBL" id="KAF4974853.1"/>
    </source>
</evidence>
<feature type="compositionally biased region" description="Low complexity" evidence="1">
    <location>
        <begin position="34"/>
        <end position="45"/>
    </location>
</feature>
<evidence type="ECO:0008006" key="5">
    <source>
        <dbReference type="Google" id="ProtNLM"/>
    </source>
</evidence>
<feature type="compositionally biased region" description="Low complexity" evidence="1">
    <location>
        <begin position="143"/>
        <end position="163"/>
    </location>
</feature>
<evidence type="ECO:0000313" key="4">
    <source>
        <dbReference type="Proteomes" id="UP000635477"/>
    </source>
</evidence>
<organism evidence="3 4">
    <name type="scientific">Fusarium zealandicum</name>
    <dbReference type="NCBI Taxonomy" id="1053134"/>
    <lineage>
        <taxon>Eukaryota</taxon>
        <taxon>Fungi</taxon>
        <taxon>Dikarya</taxon>
        <taxon>Ascomycota</taxon>
        <taxon>Pezizomycotina</taxon>
        <taxon>Sordariomycetes</taxon>
        <taxon>Hypocreomycetidae</taxon>
        <taxon>Hypocreales</taxon>
        <taxon>Nectriaceae</taxon>
        <taxon>Fusarium</taxon>
        <taxon>Fusarium staphyleae species complex</taxon>
    </lineage>
</organism>
<feature type="signal peptide" evidence="2">
    <location>
        <begin position="1"/>
        <end position="18"/>
    </location>
</feature>
<gene>
    <name evidence="3" type="ORF">FZEAL_8314</name>
</gene>
<evidence type="ECO:0000256" key="1">
    <source>
        <dbReference type="SAM" id="MobiDB-lite"/>
    </source>
</evidence>
<feature type="region of interest" description="Disordered" evidence="1">
    <location>
        <begin position="282"/>
        <end position="364"/>
    </location>
</feature>
<dbReference type="EMBL" id="JABEYC010000700">
    <property type="protein sequence ID" value="KAF4974853.1"/>
    <property type="molecule type" value="Genomic_DNA"/>
</dbReference>
<name>A0A8H4UEG4_9HYPO</name>
<keyword evidence="4" id="KW-1185">Reference proteome</keyword>
<dbReference type="OrthoDB" id="5152761at2759"/>
<feature type="compositionally biased region" description="Low complexity" evidence="1">
    <location>
        <begin position="69"/>
        <end position="81"/>
    </location>
</feature>
<evidence type="ECO:0000256" key="2">
    <source>
        <dbReference type="SAM" id="SignalP"/>
    </source>
</evidence>
<reference evidence="3" key="1">
    <citation type="journal article" date="2020" name="BMC Genomics">
        <title>Correction to: Identification and distribution of gene clusters required for synthesis of sphingolipid metabolism inhibitors in diverse species of the filamentous fungus Fusarium.</title>
        <authorList>
            <person name="Kim H.S."/>
            <person name="Lohmar J.M."/>
            <person name="Busman M."/>
            <person name="Brown D.W."/>
            <person name="Naumann T.A."/>
            <person name="Divon H.H."/>
            <person name="Lysoe E."/>
            <person name="Uhlig S."/>
            <person name="Proctor R.H."/>
        </authorList>
    </citation>
    <scope>NUCLEOTIDE SEQUENCE</scope>
    <source>
        <strain evidence="3">NRRL 22465</strain>
    </source>
</reference>
<feature type="region of interest" description="Disordered" evidence="1">
    <location>
        <begin position="19"/>
        <end position="166"/>
    </location>
</feature>
<reference evidence="3" key="2">
    <citation type="submission" date="2020-05" db="EMBL/GenBank/DDBJ databases">
        <authorList>
            <person name="Kim H.-S."/>
            <person name="Proctor R.H."/>
            <person name="Brown D.W."/>
        </authorList>
    </citation>
    <scope>NUCLEOTIDE SEQUENCE</scope>
    <source>
        <strain evidence="3">NRRL 22465</strain>
    </source>
</reference>
<protein>
    <recommendedName>
        <fullName evidence="5">Cell wall protein</fullName>
    </recommendedName>
</protein>
<feature type="compositionally biased region" description="Polar residues" evidence="1">
    <location>
        <begin position="282"/>
        <end position="293"/>
    </location>
</feature>
<sequence length="382" mass="38498">MRFAGSLIVGLLVGRGLCQNPDAPVDEEATLVSPPEATAITPEEPSIVPDDPLPESEEVPVATADPEESAPAPEEPSAPTEAPDDEPTAVDTVVEATATDNDEVSEPTTEAEETGAEEDATATDDVSSLPEATATDDSETEDATATATATETSTESPTSTSEPVVVDLSNATVGDNAEMIEVEGKPAIRLNAPANGEATFTVSVETTDDLDTDELVRLVASILVGEGSDSAKLRRRAAETDCSLRMIVDNKKVYDEPLMSTGGQFQDVSGTGVALSEKPDVQVTQSCRSQPASLTVRDVSLQAGPRQAGGSGGTGSGSGSAGGSGTGTSSGGKGSGGSDSDSGTETGDESQSSETGNPSMGSKATTSIMGLVIALVAVGVFI</sequence>
<dbReference type="AlphaFoldDB" id="A0A8H4UEG4"/>
<keyword evidence="2" id="KW-0732">Signal</keyword>
<feature type="compositionally biased region" description="Gly residues" evidence="1">
    <location>
        <begin position="307"/>
        <end position="337"/>
    </location>
</feature>
<proteinExistence type="predicted"/>
<accession>A0A8H4UEG4</accession>
<dbReference type="Proteomes" id="UP000635477">
    <property type="component" value="Unassembled WGS sequence"/>
</dbReference>
<feature type="compositionally biased region" description="Acidic residues" evidence="1">
    <location>
        <begin position="100"/>
        <end position="122"/>
    </location>
</feature>
<comment type="caution">
    <text evidence="3">The sequence shown here is derived from an EMBL/GenBank/DDBJ whole genome shotgun (WGS) entry which is preliminary data.</text>
</comment>